<evidence type="ECO:0000256" key="4">
    <source>
        <dbReference type="ARBA" id="ARBA00022801"/>
    </source>
</evidence>
<dbReference type="PANTHER" id="PTHR10286">
    <property type="entry name" value="INORGANIC PYROPHOSPHATASE"/>
    <property type="match status" value="1"/>
</dbReference>
<sequence length="176" mass="19276">MMNQQIEALCATARIEIPAGSIIRYDVTDSGEIKVKYFQAMPVCYPGNYGSLIGTLAEDCDPLDVLVLTREPLFPGSLIDVRVIGYLAMLDGGVQDDKVIAVPTHAVDPLYSHIFDISHLAPAELQLIEAFYHSYKQLPAGRKSVVLNGFHPAIDAQQLLEKARASSHCAIRPPLM</sequence>
<comment type="cofactor">
    <cofactor evidence="1">
        <name>Mg(2+)</name>
        <dbReference type="ChEBI" id="CHEBI:18420"/>
    </cofactor>
</comment>
<gene>
    <name evidence="6" type="ORF">QNA12_01275</name>
</gene>
<dbReference type="EC" id="3.6.1.1" evidence="2"/>
<dbReference type="EMBL" id="CP125967">
    <property type="protein sequence ID" value="WWO38698.1"/>
    <property type="molecule type" value="Genomic_DNA"/>
</dbReference>
<dbReference type="Proteomes" id="UP001379444">
    <property type="component" value="Chromosome"/>
</dbReference>
<keyword evidence="4" id="KW-0378">Hydrolase</keyword>
<evidence type="ECO:0000256" key="5">
    <source>
        <dbReference type="ARBA" id="ARBA00022842"/>
    </source>
</evidence>
<keyword evidence="3" id="KW-0479">Metal-binding</keyword>
<organism evidence="6 7">
    <name type="scientific">Pectobacterium cacticida</name>
    <dbReference type="NCBI Taxonomy" id="69221"/>
    <lineage>
        <taxon>Bacteria</taxon>
        <taxon>Pseudomonadati</taxon>
        <taxon>Pseudomonadota</taxon>
        <taxon>Gammaproteobacteria</taxon>
        <taxon>Enterobacterales</taxon>
        <taxon>Pectobacteriaceae</taxon>
        <taxon>Pectobacterium</taxon>
    </lineage>
</organism>
<keyword evidence="5" id="KW-0460">Magnesium</keyword>
<protein>
    <recommendedName>
        <fullName evidence="2">inorganic diphosphatase</fullName>
        <ecNumber evidence="2">3.6.1.1</ecNumber>
    </recommendedName>
</protein>
<dbReference type="Pfam" id="PF00719">
    <property type="entry name" value="Pyrophosphatase"/>
    <property type="match status" value="1"/>
</dbReference>
<evidence type="ECO:0000256" key="2">
    <source>
        <dbReference type="ARBA" id="ARBA00012146"/>
    </source>
</evidence>
<evidence type="ECO:0000313" key="6">
    <source>
        <dbReference type="EMBL" id="WWO38698.1"/>
    </source>
</evidence>
<reference evidence="6 7" key="1">
    <citation type="journal article" date="2024" name="Front. Plant Sci.">
        <title>Comprehensive phenomic and genomic studies of the species, Pectobacterium cacticida and proposal for reclassification as Alcorniella cacticida comb. nov.</title>
        <authorList>
            <person name="Jonca J."/>
            <person name="Pirhonen M."/>
            <person name="Waleron M.M."/>
            <person name="Gawor J."/>
            <person name="Mrozik A."/>
            <person name="Smoktunowicz M."/>
            <person name="Waleron K."/>
            <person name="Waleron M."/>
        </authorList>
    </citation>
    <scope>NUCLEOTIDE SEQUENCE [LARGE SCALE GENOMIC DNA]</scope>
    <source>
        <strain evidence="6 7">DPMP6</strain>
    </source>
</reference>
<accession>A0ABZ2GA10</accession>
<evidence type="ECO:0000313" key="7">
    <source>
        <dbReference type="Proteomes" id="UP001379444"/>
    </source>
</evidence>
<evidence type="ECO:0000256" key="3">
    <source>
        <dbReference type="ARBA" id="ARBA00022723"/>
    </source>
</evidence>
<dbReference type="SUPFAM" id="SSF50324">
    <property type="entry name" value="Inorganic pyrophosphatase"/>
    <property type="match status" value="1"/>
</dbReference>
<proteinExistence type="predicted"/>
<dbReference type="InterPro" id="IPR036649">
    <property type="entry name" value="Pyrophosphatase_sf"/>
</dbReference>
<name>A0ABZ2GA10_9GAMM</name>
<keyword evidence="7" id="KW-1185">Reference proteome</keyword>
<dbReference type="RefSeq" id="WP_264497290.1">
    <property type="nucleotide sequence ID" value="NZ_CP109947.1"/>
</dbReference>
<dbReference type="Gene3D" id="3.90.80.10">
    <property type="entry name" value="Inorganic pyrophosphatase"/>
    <property type="match status" value="1"/>
</dbReference>
<dbReference type="InterPro" id="IPR008162">
    <property type="entry name" value="Pyrophosphatase"/>
</dbReference>
<evidence type="ECO:0000256" key="1">
    <source>
        <dbReference type="ARBA" id="ARBA00001946"/>
    </source>
</evidence>